<keyword evidence="2" id="KW-1185">Reference proteome</keyword>
<dbReference type="EMBL" id="QGKV02002055">
    <property type="protein sequence ID" value="KAF3496668.1"/>
    <property type="molecule type" value="Genomic_DNA"/>
</dbReference>
<organism evidence="1 2">
    <name type="scientific">Brassica cretica</name>
    <name type="common">Mustard</name>
    <dbReference type="NCBI Taxonomy" id="69181"/>
    <lineage>
        <taxon>Eukaryota</taxon>
        <taxon>Viridiplantae</taxon>
        <taxon>Streptophyta</taxon>
        <taxon>Embryophyta</taxon>
        <taxon>Tracheophyta</taxon>
        <taxon>Spermatophyta</taxon>
        <taxon>Magnoliopsida</taxon>
        <taxon>eudicotyledons</taxon>
        <taxon>Gunneridae</taxon>
        <taxon>Pentapetalae</taxon>
        <taxon>rosids</taxon>
        <taxon>malvids</taxon>
        <taxon>Brassicales</taxon>
        <taxon>Brassicaceae</taxon>
        <taxon>Brassiceae</taxon>
        <taxon>Brassica</taxon>
    </lineage>
</organism>
<evidence type="ECO:0000313" key="2">
    <source>
        <dbReference type="Proteomes" id="UP000266723"/>
    </source>
</evidence>
<protein>
    <submittedName>
        <fullName evidence="1">Uncharacterized protein</fullName>
    </submittedName>
</protein>
<reference evidence="1 2" key="1">
    <citation type="journal article" date="2020" name="BMC Genomics">
        <title>Intraspecific diversification of the crop wild relative Brassica cretica Lam. using demographic model selection.</title>
        <authorList>
            <person name="Kioukis A."/>
            <person name="Michalopoulou V.A."/>
            <person name="Briers L."/>
            <person name="Pirintsos S."/>
            <person name="Studholme D.J."/>
            <person name="Pavlidis P."/>
            <person name="Sarris P.F."/>
        </authorList>
    </citation>
    <scope>NUCLEOTIDE SEQUENCE [LARGE SCALE GENOMIC DNA]</scope>
    <source>
        <strain evidence="2">cv. PFS-1207/04</strain>
    </source>
</reference>
<dbReference type="Proteomes" id="UP000266723">
    <property type="component" value="Unassembled WGS sequence"/>
</dbReference>
<sequence length="199" mass="21858">MKGLILIPEDEVFSFELTELPGALLQLLTSPSGFGLRREALDSAGMGSPYIIVDKSVGQVRLFHIRKYGRIALSRKLPFCPKAGPEAGGLQPPDHLSSDLLHYADDPPGHAGFQSCPDLELVLQPCFAAQYRSMSEVECRLMSDYLSPDIRPQLSRVGPEKVSIDFNNGVSIDTPFSTSIDANNELPIDVPSRERYGRV</sequence>
<name>A0ABQ7AGC0_BRACR</name>
<proteinExistence type="predicted"/>
<comment type="caution">
    <text evidence="1">The sequence shown here is derived from an EMBL/GenBank/DDBJ whole genome shotgun (WGS) entry which is preliminary data.</text>
</comment>
<accession>A0ABQ7AGC0</accession>
<gene>
    <name evidence="1" type="ORF">DY000_02053611</name>
</gene>
<evidence type="ECO:0000313" key="1">
    <source>
        <dbReference type="EMBL" id="KAF3496668.1"/>
    </source>
</evidence>